<feature type="compositionally biased region" description="Polar residues" evidence="6">
    <location>
        <begin position="63"/>
        <end position="97"/>
    </location>
</feature>
<feature type="region of interest" description="Disordered" evidence="6">
    <location>
        <begin position="400"/>
        <end position="433"/>
    </location>
</feature>
<dbReference type="SUPFAM" id="SSF143865">
    <property type="entry name" value="CorA soluble domain-like"/>
    <property type="match status" value="2"/>
</dbReference>
<comment type="subcellular location">
    <subcellularLocation>
        <location evidence="1">Membrane</location>
        <topology evidence="1">Multi-pass membrane protein</topology>
    </subcellularLocation>
</comment>
<accession>A0A9W8CK17</accession>
<evidence type="ECO:0000256" key="1">
    <source>
        <dbReference type="ARBA" id="ARBA00004141"/>
    </source>
</evidence>
<evidence type="ECO:0000256" key="5">
    <source>
        <dbReference type="ARBA" id="ARBA00023136"/>
    </source>
</evidence>
<evidence type="ECO:0000256" key="2">
    <source>
        <dbReference type="ARBA" id="ARBA00009765"/>
    </source>
</evidence>
<evidence type="ECO:0000313" key="8">
    <source>
        <dbReference type="EMBL" id="KAJ1646457.1"/>
    </source>
</evidence>
<reference evidence="8" key="1">
    <citation type="submission" date="2022-07" db="EMBL/GenBank/DDBJ databases">
        <title>Phylogenomic reconstructions and comparative analyses of Kickxellomycotina fungi.</title>
        <authorList>
            <person name="Reynolds N.K."/>
            <person name="Stajich J.E."/>
            <person name="Barry K."/>
            <person name="Grigoriev I.V."/>
            <person name="Crous P."/>
            <person name="Smith M.E."/>
        </authorList>
    </citation>
    <scope>NUCLEOTIDE SEQUENCE</scope>
    <source>
        <strain evidence="8">NBRC 105413</strain>
    </source>
</reference>
<organism evidence="8 9">
    <name type="scientific">Coemansia asiatica</name>
    <dbReference type="NCBI Taxonomy" id="1052880"/>
    <lineage>
        <taxon>Eukaryota</taxon>
        <taxon>Fungi</taxon>
        <taxon>Fungi incertae sedis</taxon>
        <taxon>Zoopagomycota</taxon>
        <taxon>Kickxellomycotina</taxon>
        <taxon>Kickxellomycetes</taxon>
        <taxon>Kickxellales</taxon>
        <taxon>Kickxellaceae</taxon>
        <taxon>Coemansia</taxon>
    </lineage>
</organism>
<feature type="compositionally biased region" description="Low complexity" evidence="6">
    <location>
        <begin position="673"/>
        <end position="690"/>
    </location>
</feature>
<keyword evidence="3 7" id="KW-0812">Transmembrane</keyword>
<feature type="region of interest" description="Disordered" evidence="6">
    <location>
        <begin position="647"/>
        <end position="714"/>
    </location>
</feature>
<keyword evidence="4 7" id="KW-1133">Transmembrane helix</keyword>
<feature type="region of interest" description="Disordered" evidence="6">
    <location>
        <begin position="61"/>
        <end position="113"/>
    </location>
</feature>
<feature type="compositionally biased region" description="Basic and acidic residues" evidence="6">
    <location>
        <begin position="99"/>
        <end position="108"/>
    </location>
</feature>
<feature type="region of interest" description="Disordered" evidence="6">
    <location>
        <begin position="191"/>
        <end position="280"/>
    </location>
</feature>
<comment type="caution">
    <text evidence="8">The sequence shown here is derived from an EMBL/GenBank/DDBJ whole genome shotgun (WGS) entry which is preliminary data.</text>
</comment>
<feature type="compositionally biased region" description="Basic and acidic residues" evidence="6">
    <location>
        <begin position="691"/>
        <end position="703"/>
    </location>
</feature>
<dbReference type="AlphaFoldDB" id="A0A9W8CK17"/>
<dbReference type="PANTHER" id="PTHR21535:SF51">
    <property type="entry name" value="MANGANESE RESISTANCE PROTEIN MNR2"/>
    <property type="match status" value="1"/>
</dbReference>
<dbReference type="InterPro" id="IPR045861">
    <property type="entry name" value="CorA_cytoplasmic_dom"/>
</dbReference>
<dbReference type="SUPFAM" id="SSF144083">
    <property type="entry name" value="Magnesium transport protein CorA, transmembrane region"/>
    <property type="match status" value="1"/>
</dbReference>
<evidence type="ECO:0000256" key="7">
    <source>
        <dbReference type="SAM" id="Phobius"/>
    </source>
</evidence>
<feature type="compositionally biased region" description="Polar residues" evidence="6">
    <location>
        <begin position="260"/>
        <end position="275"/>
    </location>
</feature>
<dbReference type="GO" id="GO:0010961">
    <property type="term" value="P:intracellular magnesium ion homeostasis"/>
    <property type="evidence" value="ECO:0007669"/>
    <property type="project" value="TreeGrafter"/>
</dbReference>
<evidence type="ECO:0000256" key="3">
    <source>
        <dbReference type="ARBA" id="ARBA00022692"/>
    </source>
</evidence>
<dbReference type="Proteomes" id="UP001145021">
    <property type="component" value="Unassembled WGS sequence"/>
</dbReference>
<sequence>MASAPRIESARIENARSGINRGASSARIDFSALRQWSESGRVRSVRQTAANHRRYRLGRWHSRSTSCSWNPPSNARTPSAPGTQTGLGNRSMQSLSVDISHKPSESRRSSIISTPSSVANVDVFGDDSDSDDGTNGPLAQMLLRENDEIWNNPTYRFTFYSPATGTVRSTDVRNLRTDSADDLAELMQQAAGIKSPSSCCKETAVQKSHGKEETDQVAPDPRPPQLSVTSADSVPDIEQAPASQRALSDGFLHPNYAPLGQNQTASSQANPQSTHRLPRPSLHAENLSNAEHLDEPDNREMPRLFWLDIMDPTDGEIKALARIFDLHSLTIEELMLMKNPGLAQDSHKSFHHYDIVCYRTCTVYNALAPNGSASVASGSAEDSVGNAASVDNNATGSIRRRRSFLHADDPRRQMQMQAKSEDRSAAANDNNDDAAAAAAAASWGTELDVSVEKGGRSPAASFRSRLGMLLARPRIEQPDIPVIGIPASRKNSYIPSANAAQAGGAGELQAEDNLDEPVPFYIIVLDSGVVTLHCGNMPHVRNTIARLMLEAEVLGLTPDYIMYLLLDDITDTLVPTTRLLELEVDAIDELILILTRAEHDDVLKRIGIERRHALWLVRLLHGKAEVLRAIERRIHAKIGSISSAAANSNSRNEANISGCGRRSRRGRLRDPSADAASSDSSSSLSSALSIEEAKSSDNKRDMPESQLLTSDEEEGDLYGWSRRAARNEQRKPAASNQLQTEVVKYLADVHDHLIALTASVHHCERILARAHGNYLARINLELTHASNTTNQLATQMTVLAGIFLPLNLVAGIFGMNVKVPGRDRGDLRDFGLILGAMAAFVVIALVVCRWRRII</sequence>
<dbReference type="PANTHER" id="PTHR21535">
    <property type="entry name" value="MAGNESIUM AND COBALT TRANSPORT PROTEIN/MITOCHONDRIAL IMPORT INNER MEMBRANE TRANSLOCASE SUBUNIT TIM8"/>
    <property type="match status" value="1"/>
</dbReference>
<dbReference type="InterPro" id="IPR045863">
    <property type="entry name" value="CorA_TM1_TM2"/>
</dbReference>
<proteinExistence type="inferred from homology"/>
<feature type="transmembrane region" description="Helical" evidence="7">
    <location>
        <begin position="796"/>
        <end position="817"/>
    </location>
</feature>
<feature type="transmembrane region" description="Helical" evidence="7">
    <location>
        <begin position="829"/>
        <end position="847"/>
    </location>
</feature>
<feature type="compositionally biased region" description="Low complexity" evidence="6">
    <location>
        <begin position="647"/>
        <end position="660"/>
    </location>
</feature>
<comment type="similarity">
    <text evidence="2">Belongs to the CorA metal ion transporter (MIT) (TC 1.A.35) family.</text>
</comment>
<dbReference type="Gene3D" id="1.20.58.340">
    <property type="entry name" value="Magnesium transport protein CorA, transmembrane region"/>
    <property type="match status" value="3"/>
</dbReference>
<keyword evidence="5 7" id="KW-0472">Membrane</keyword>
<keyword evidence="9" id="KW-1185">Reference proteome</keyword>
<evidence type="ECO:0000256" key="6">
    <source>
        <dbReference type="SAM" id="MobiDB-lite"/>
    </source>
</evidence>
<dbReference type="GO" id="GO:0016020">
    <property type="term" value="C:membrane"/>
    <property type="evidence" value="ECO:0007669"/>
    <property type="project" value="UniProtKB-SubCell"/>
</dbReference>
<dbReference type="InterPro" id="IPR002523">
    <property type="entry name" value="MgTranspt_CorA/ZnTranspt_ZntB"/>
</dbReference>
<dbReference type="Pfam" id="PF01544">
    <property type="entry name" value="CorA"/>
    <property type="match status" value="2"/>
</dbReference>
<protein>
    <submittedName>
        <fullName evidence="8">CorA metal ion transporter</fullName>
    </submittedName>
</protein>
<gene>
    <name evidence="8" type="primary">MNR2_1</name>
    <name evidence="8" type="ORF">LPJ64_002052</name>
</gene>
<name>A0A9W8CK17_9FUNG</name>
<dbReference type="GO" id="GO:0015095">
    <property type="term" value="F:magnesium ion transmembrane transporter activity"/>
    <property type="evidence" value="ECO:0007669"/>
    <property type="project" value="TreeGrafter"/>
</dbReference>
<dbReference type="Gene3D" id="3.30.460.20">
    <property type="entry name" value="CorA soluble domain-like"/>
    <property type="match status" value="1"/>
</dbReference>
<evidence type="ECO:0000256" key="4">
    <source>
        <dbReference type="ARBA" id="ARBA00022989"/>
    </source>
</evidence>
<evidence type="ECO:0000313" key="9">
    <source>
        <dbReference type="Proteomes" id="UP001145021"/>
    </source>
</evidence>
<dbReference type="EMBL" id="JANBOH010000060">
    <property type="protein sequence ID" value="KAJ1646457.1"/>
    <property type="molecule type" value="Genomic_DNA"/>
</dbReference>